<evidence type="ECO:0000313" key="2">
    <source>
        <dbReference type="EMBL" id="ANB51077.1"/>
    </source>
</evidence>
<protein>
    <submittedName>
        <fullName evidence="2">Uncharacterized protein</fullName>
    </submittedName>
</protein>
<dbReference type="Gene3D" id="3.30.70.120">
    <property type="match status" value="1"/>
</dbReference>
<dbReference type="GeneID" id="80513439"/>
<accession>A0A167RQW5</accession>
<proteinExistence type="predicted"/>
<dbReference type="InterPro" id="IPR036069">
    <property type="entry name" value="DUF34/NIF3_sf"/>
</dbReference>
<dbReference type="PANTHER" id="PTHR41774:SF1">
    <property type="entry name" value="NGG1P INTERACTING FACTOR NIF3"/>
    <property type="match status" value="1"/>
</dbReference>
<keyword evidence="1" id="KW-1133">Transmembrane helix</keyword>
<evidence type="ECO:0000313" key="3">
    <source>
        <dbReference type="Proteomes" id="UP000241365"/>
    </source>
</evidence>
<sequence>MINYEMIIIIGMSILIIYLVCIIKQKTLFVSNNIKIVIFVPEEHADIVRKVIGKAGAGYIDMYDHCSFSINGIGRYRSLAGSNPTIGEIGQFSSSTEIRIETICPANKVKQIISEAKKVHPYETMGYDLYPLLEIS</sequence>
<reference evidence="2 3" key="1">
    <citation type="journal article" date="2016" name="Genome Announc.">
        <title>Complete Genome Sequence of a New Megavirus Family Member Isolated from an Inland Water Lake for the First Time in India.</title>
        <authorList>
            <person name="Chatterjee A."/>
            <person name="Ali F."/>
            <person name="Bange D."/>
            <person name="Kondabagil K."/>
        </authorList>
    </citation>
    <scope>NUCLEOTIDE SEQUENCE [LARGE SCALE GENOMIC DNA]</scope>
    <source>
        <strain evidence="2">1</strain>
    </source>
</reference>
<dbReference type="PANTHER" id="PTHR41774">
    <property type="match status" value="1"/>
</dbReference>
<dbReference type="KEGG" id="vg:80513439"/>
<feature type="transmembrane region" description="Helical" evidence="1">
    <location>
        <begin position="6"/>
        <end position="23"/>
    </location>
</feature>
<organism evidence="2 3">
    <name type="scientific">Powai lake megavirus</name>
    <dbReference type="NCBI Taxonomy" id="1842663"/>
    <lineage>
        <taxon>Viruses</taxon>
        <taxon>Varidnaviria</taxon>
        <taxon>Bamfordvirae</taxon>
        <taxon>Nucleocytoviricota</taxon>
        <taxon>Megaviricetes</taxon>
        <taxon>Imitervirales</taxon>
        <taxon>Mimiviridae</taxon>
        <taxon>Megamimivirinae</taxon>
        <taxon>Megavirus</taxon>
        <taxon>Megavirus powaiense</taxon>
    </lineage>
</organism>
<dbReference type="SUPFAM" id="SSF102705">
    <property type="entry name" value="NIF3 (NGG1p interacting factor 3)-like"/>
    <property type="match status" value="1"/>
</dbReference>
<evidence type="ECO:0000256" key="1">
    <source>
        <dbReference type="SAM" id="Phobius"/>
    </source>
</evidence>
<name>A0A167RQW5_9VIRU</name>
<dbReference type="Proteomes" id="UP000241365">
    <property type="component" value="Segment"/>
</dbReference>
<keyword evidence="3" id="KW-1185">Reference proteome</keyword>
<keyword evidence="1" id="KW-0812">Transmembrane</keyword>
<dbReference type="EMBL" id="KU877344">
    <property type="protein sequence ID" value="ANB51077.1"/>
    <property type="molecule type" value="Genomic_DNA"/>
</dbReference>
<dbReference type="RefSeq" id="YP_010776828.1">
    <property type="nucleotide sequence ID" value="NC_075034.1"/>
</dbReference>
<dbReference type="InterPro" id="IPR015867">
    <property type="entry name" value="N-reg_PII/ATP_PRibTrfase_C"/>
</dbReference>
<keyword evidence="1" id="KW-0472">Membrane</keyword>